<feature type="non-terminal residue" evidence="2">
    <location>
        <position position="58"/>
    </location>
</feature>
<protein>
    <recommendedName>
        <fullName evidence="1">DUF8040 domain-containing protein</fullName>
    </recommendedName>
</protein>
<feature type="domain" description="DUF8040" evidence="1">
    <location>
        <begin position="1"/>
        <end position="48"/>
    </location>
</feature>
<dbReference type="InterPro" id="IPR058353">
    <property type="entry name" value="DUF8040"/>
</dbReference>
<accession>A0A0D0C9A9</accession>
<dbReference type="AlphaFoldDB" id="A0A0D0C9A9"/>
<sequence>SKHVTIKEQLSIFPYACVMGLTIRHIREWFQQLNKTISKYLKKMLDVFSTPGIYAKYV</sequence>
<reference evidence="3" key="2">
    <citation type="submission" date="2015-01" db="EMBL/GenBank/DDBJ databases">
        <title>Evolutionary Origins and Diversification of the Mycorrhizal Mutualists.</title>
        <authorList>
            <consortium name="DOE Joint Genome Institute"/>
            <consortium name="Mycorrhizal Genomics Consortium"/>
            <person name="Kohler A."/>
            <person name="Kuo A."/>
            <person name="Nagy L.G."/>
            <person name="Floudas D."/>
            <person name="Copeland A."/>
            <person name="Barry K.W."/>
            <person name="Cichocki N."/>
            <person name="Veneault-Fourrey C."/>
            <person name="LaButti K."/>
            <person name="Lindquist E.A."/>
            <person name="Lipzen A."/>
            <person name="Lundell T."/>
            <person name="Morin E."/>
            <person name="Murat C."/>
            <person name="Riley R."/>
            <person name="Ohm R."/>
            <person name="Sun H."/>
            <person name="Tunlid A."/>
            <person name="Henrissat B."/>
            <person name="Grigoriev I.V."/>
            <person name="Hibbett D.S."/>
            <person name="Martin F."/>
        </authorList>
    </citation>
    <scope>NUCLEOTIDE SEQUENCE [LARGE SCALE GENOMIC DNA]</scope>
    <source>
        <strain evidence="3">Ve08.2h10</strain>
    </source>
</reference>
<evidence type="ECO:0000313" key="2">
    <source>
        <dbReference type="EMBL" id="KIK72243.1"/>
    </source>
</evidence>
<keyword evidence="3" id="KW-1185">Reference proteome</keyword>
<organism evidence="2 3">
    <name type="scientific">Paxillus rubicundulus Ve08.2h10</name>
    <dbReference type="NCBI Taxonomy" id="930991"/>
    <lineage>
        <taxon>Eukaryota</taxon>
        <taxon>Fungi</taxon>
        <taxon>Dikarya</taxon>
        <taxon>Basidiomycota</taxon>
        <taxon>Agaricomycotina</taxon>
        <taxon>Agaricomycetes</taxon>
        <taxon>Agaricomycetidae</taxon>
        <taxon>Boletales</taxon>
        <taxon>Paxilineae</taxon>
        <taxon>Paxillaceae</taxon>
        <taxon>Paxillus</taxon>
    </lineage>
</organism>
<evidence type="ECO:0000259" key="1">
    <source>
        <dbReference type="Pfam" id="PF26138"/>
    </source>
</evidence>
<dbReference type="InParanoid" id="A0A0D0C9A9"/>
<proteinExistence type="predicted"/>
<dbReference type="OrthoDB" id="2635811at2759"/>
<reference evidence="2 3" key="1">
    <citation type="submission" date="2014-04" db="EMBL/GenBank/DDBJ databases">
        <authorList>
            <consortium name="DOE Joint Genome Institute"/>
            <person name="Kuo A."/>
            <person name="Kohler A."/>
            <person name="Jargeat P."/>
            <person name="Nagy L.G."/>
            <person name="Floudas D."/>
            <person name="Copeland A."/>
            <person name="Barry K.W."/>
            <person name="Cichocki N."/>
            <person name="Veneault-Fourrey C."/>
            <person name="LaButti K."/>
            <person name="Lindquist E.A."/>
            <person name="Lipzen A."/>
            <person name="Lundell T."/>
            <person name="Morin E."/>
            <person name="Murat C."/>
            <person name="Sun H."/>
            <person name="Tunlid A."/>
            <person name="Henrissat B."/>
            <person name="Grigoriev I.V."/>
            <person name="Hibbett D.S."/>
            <person name="Martin F."/>
            <person name="Nordberg H.P."/>
            <person name="Cantor M.N."/>
            <person name="Hua S.X."/>
        </authorList>
    </citation>
    <scope>NUCLEOTIDE SEQUENCE [LARGE SCALE GENOMIC DNA]</scope>
    <source>
        <strain evidence="2 3">Ve08.2h10</strain>
    </source>
</reference>
<evidence type="ECO:0000313" key="3">
    <source>
        <dbReference type="Proteomes" id="UP000054538"/>
    </source>
</evidence>
<dbReference type="EMBL" id="KN831057">
    <property type="protein sequence ID" value="KIK72243.1"/>
    <property type="molecule type" value="Genomic_DNA"/>
</dbReference>
<dbReference type="Proteomes" id="UP000054538">
    <property type="component" value="Unassembled WGS sequence"/>
</dbReference>
<dbReference type="Pfam" id="PF26138">
    <property type="entry name" value="DUF8040"/>
    <property type="match status" value="1"/>
</dbReference>
<dbReference type="HOGENOM" id="CLU_200854_1_0_1"/>
<name>A0A0D0C9A9_9AGAM</name>
<gene>
    <name evidence="2" type="ORF">PAXRUDRAFT_82870</name>
</gene>
<feature type="non-terminal residue" evidence="2">
    <location>
        <position position="1"/>
    </location>
</feature>